<dbReference type="RefSeq" id="WP_157479224.1">
    <property type="nucleotide sequence ID" value="NZ_CP046566.1"/>
</dbReference>
<reference evidence="3 4" key="1">
    <citation type="submission" date="2019-11" db="EMBL/GenBank/DDBJ databases">
        <authorList>
            <person name="Im W.T."/>
        </authorList>
    </citation>
    <scope>NUCLEOTIDE SEQUENCE [LARGE SCALE GENOMIC DNA]</scope>
    <source>
        <strain evidence="3 4">SB-02</strain>
    </source>
</reference>
<dbReference type="GO" id="GO:0016787">
    <property type="term" value="F:hydrolase activity"/>
    <property type="evidence" value="ECO:0007669"/>
    <property type="project" value="UniProtKB-KW"/>
</dbReference>
<dbReference type="Gene3D" id="3.20.20.140">
    <property type="entry name" value="Metal-dependent hydrolases"/>
    <property type="match status" value="1"/>
</dbReference>
<dbReference type="Proteomes" id="UP000426027">
    <property type="component" value="Chromosome"/>
</dbReference>
<dbReference type="InterPro" id="IPR052350">
    <property type="entry name" value="Metallo-dep_Lactonases"/>
</dbReference>
<dbReference type="SUPFAM" id="SSF51556">
    <property type="entry name" value="Metallo-dependent hydrolases"/>
    <property type="match status" value="1"/>
</dbReference>
<dbReference type="Pfam" id="PF04909">
    <property type="entry name" value="Amidohydro_2"/>
    <property type="match status" value="1"/>
</dbReference>
<sequence>MLADTHVHIWDFSKASYSWLDGNTSILNRTYSIDEIAAERQTAVVTHGVLVQAANNTQDTDWMLHVAAHTNWIAAVVGWVPLTNPDATANALEHYKSNPYFKGVRHLIHDEPDAQWLLQPTVLESLQLLADAGIPYDVVGILPAHIRTALQVAEKVPQLKMIFDHLNQPPIATADRFGEWGELMQEAAQHPNFYAKISGLGTTAQAGNAWTNATIEPYVSFALQAFGVQRCMLGGDWPVSLLAGSYTYSWQQYHKLLQSLLTPEEQHMVKYANAADFYQFQ</sequence>
<name>A0A6I6H2S7_9BACT</name>
<proteinExistence type="inferred from homology"/>
<accession>A0A6I6H2S7</accession>
<keyword evidence="3" id="KW-0378">Hydrolase</keyword>
<gene>
    <name evidence="3" type="ORF">GLV81_12890</name>
</gene>
<dbReference type="KEGG" id="fls:GLV81_12890"/>
<dbReference type="InterPro" id="IPR006680">
    <property type="entry name" value="Amidohydro-rel"/>
</dbReference>
<dbReference type="PANTHER" id="PTHR43569">
    <property type="entry name" value="AMIDOHYDROLASE"/>
    <property type="match status" value="1"/>
</dbReference>
<keyword evidence="4" id="KW-1185">Reference proteome</keyword>
<dbReference type="AlphaFoldDB" id="A0A6I6H2S7"/>
<evidence type="ECO:0000259" key="2">
    <source>
        <dbReference type="Pfam" id="PF04909"/>
    </source>
</evidence>
<feature type="domain" description="Amidohydrolase-related" evidence="2">
    <location>
        <begin position="4"/>
        <end position="280"/>
    </location>
</feature>
<comment type="similarity">
    <text evidence="1">Belongs to the metallo-dependent hydrolases superfamily.</text>
</comment>
<organism evidence="3 4">
    <name type="scientific">Phnomibacter ginsenosidimutans</name>
    <dbReference type="NCBI Taxonomy" id="2676868"/>
    <lineage>
        <taxon>Bacteria</taxon>
        <taxon>Pseudomonadati</taxon>
        <taxon>Bacteroidota</taxon>
        <taxon>Chitinophagia</taxon>
        <taxon>Chitinophagales</taxon>
        <taxon>Chitinophagaceae</taxon>
        <taxon>Phnomibacter</taxon>
    </lineage>
</organism>
<dbReference type="PANTHER" id="PTHR43569:SF2">
    <property type="entry name" value="AMIDOHYDROLASE-RELATED DOMAIN-CONTAINING PROTEIN"/>
    <property type="match status" value="1"/>
</dbReference>
<evidence type="ECO:0000256" key="1">
    <source>
        <dbReference type="ARBA" id="ARBA00038310"/>
    </source>
</evidence>
<evidence type="ECO:0000313" key="3">
    <source>
        <dbReference type="EMBL" id="QGW28871.1"/>
    </source>
</evidence>
<dbReference type="InterPro" id="IPR032466">
    <property type="entry name" value="Metal_Hydrolase"/>
</dbReference>
<dbReference type="EMBL" id="CP046566">
    <property type="protein sequence ID" value="QGW28871.1"/>
    <property type="molecule type" value="Genomic_DNA"/>
</dbReference>
<evidence type="ECO:0000313" key="4">
    <source>
        <dbReference type="Proteomes" id="UP000426027"/>
    </source>
</evidence>
<protein>
    <submittedName>
        <fullName evidence="3">Amidohydrolase family protein</fullName>
    </submittedName>
</protein>